<protein>
    <submittedName>
        <fullName evidence="1">3051_t:CDS:1</fullName>
    </submittedName>
</protein>
<evidence type="ECO:0000313" key="1">
    <source>
        <dbReference type="EMBL" id="CAG8519487.1"/>
    </source>
</evidence>
<dbReference type="AlphaFoldDB" id="A0A9N9FAC5"/>
<comment type="caution">
    <text evidence="1">The sequence shown here is derived from an EMBL/GenBank/DDBJ whole genome shotgun (WGS) entry which is preliminary data.</text>
</comment>
<keyword evidence="2" id="KW-1185">Reference proteome</keyword>
<dbReference type="Proteomes" id="UP000789375">
    <property type="component" value="Unassembled WGS sequence"/>
</dbReference>
<sequence length="159" mass="18844">MSLLPKDVDKHALNRIKKIKKTTSAFALSQNWVEELDNDDPAFLNFCPPKNHDIPISLYHEIFGEFLKDCKDFNIKNEDKNTVCDLLFTMSGIFRNHNERIDAFQEWAKRFVNYDTISYKFNSNGQEIDSVWRKEYNEETILLTIFKFKNEFLAADPYM</sequence>
<dbReference type="EMBL" id="CAJVPP010000887">
    <property type="protein sequence ID" value="CAG8519487.1"/>
    <property type="molecule type" value="Genomic_DNA"/>
</dbReference>
<reference evidence="1" key="1">
    <citation type="submission" date="2021-06" db="EMBL/GenBank/DDBJ databases">
        <authorList>
            <person name="Kallberg Y."/>
            <person name="Tangrot J."/>
            <person name="Rosling A."/>
        </authorList>
    </citation>
    <scope>NUCLEOTIDE SEQUENCE</scope>
    <source>
        <strain evidence="1">87-6 pot B 2015</strain>
    </source>
</reference>
<accession>A0A9N9FAC5</accession>
<gene>
    <name evidence="1" type="ORF">FMOSSE_LOCUS4955</name>
</gene>
<name>A0A9N9FAC5_FUNMO</name>
<evidence type="ECO:0000313" key="2">
    <source>
        <dbReference type="Proteomes" id="UP000789375"/>
    </source>
</evidence>
<proteinExistence type="predicted"/>
<organism evidence="1 2">
    <name type="scientific">Funneliformis mosseae</name>
    <name type="common">Endomycorrhizal fungus</name>
    <name type="synonym">Glomus mosseae</name>
    <dbReference type="NCBI Taxonomy" id="27381"/>
    <lineage>
        <taxon>Eukaryota</taxon>
        <taxon>Fungi</taxon>
        <taxon>Fungi incertae sedis</taxon>
        <taxon>Mucoromycota</taxon>
        <taxon>Glomeromycotina</taxon>
        <taxon>Glomeromycetes</taxon>
        <taxon>Glomerales</taxon>
        <taxon>Glomeraceae</taxon>
        <taxon>Funneliformis</taxon>
    </lineage>
</organism>